<dbReference type="CDD" id="cd18773">
    <property type="entry name" value="PDC1_HK_sensor"/>
    <property type="match status" value="1"/>
</dbReference>
<sequence>MKTLRFWIISLICFTMFGIIFSTLTSSYFVTKESLIENSLEQNRVYSMKLAQMSDEAFSYMQNNLEARKSDVVKNMDNPAMITSILEQLNISGKNFNSLSVINNQGVVIATTPNLGIVGNVITSSGVNEAIARKEAFISKPYYAQTGRLLILVTTPLFGDRGDYLGMLNGTVYLEEGNFLHNILAEHYSEDGSYVFVVDTDGTLIYHPDKVRIGQSVETNLVVQKLMQEKSGALQLDNTQGKNFLAGYTYIEKSDWGVVSQTPFSSAVKPLTGIMFTIFTISLPLILIIIVIAFYVSTKLASPLRKLAIYTMRGKDDHELSFDIPTWYFEAKQLTETIDNYRKKQEETVDIMKALSVTDSLTGLKNRRYADYLLDELVNNNIAFSLIMIDIDHFKKVNDEFGHLAGDQVLHFVSKSLKNICSDQEECIRLGGEEFIIILPKKVIQEAYILGERLRKTVEDSLPPIHKKITISLGVGEYKPGENINEIMHRVDLALYEAKSNGRNITIMAT</sequence>
<dbReference type="Proteomes" id="UP000198734">
    <property type="component" value="Unassembled WGS sequence"/>
</dbReference>
<feature type="transmembrane region" description="Helical" evidence="6">
    <location>
        <begin position="7"/>
        <end position="30"/>
    </location>
</feature>
<dbReference type="InterPro" id="IPR029151">
    <property type="entry name" value="Sensor-like_sf"/>
</dbReference>
<dbReference type="AlphaFoldDB" id="A0A1I5VJK7"/>
<evidence type="ECO:0000256" key="2">
    <source>
        <dbReference type="ARBA" id="ARBA00022475"/>
    </source>
</evidence>
<dbReference type="STRING" id="126156.SAMN05421670_0847"/>
<organism evidence="8 9">
    <name type="scientific">Psychrobacillus psychrotolerans</name>
    <dbReference type="NCBI Taxonomy" id="126156"/>
    <lineage>
        <taxon>Bacteria</taxon>
        <taxon>Bacillati</taxon>
        <taxon>Bacillota</taxon>
        <taxon>Bacilli</taxon>
        <taxon>Bacillales</taxon>
        <taxon>Bacillaceae</taxon>
        <taxon>Psychrobacillus</taxon>
    </lineage>
</organism>
<dbReference type="GO" id="GO:0005886">
    <property type="term" value="C:plasma membrane"/>
    <property type="evidence" value="ECO:0007669"/>
    <property type="project" value="UniProtKB-SubCell"/>
</dbReference>
<dbReference type="Pfam" id="PF00990">
    <property type="entry name" value="GGDEF"/>
    <property type="match status" value="1"/>
</dbReference>
<reference evidence="9" key="1">
    <citation type="submission" date="2016-10" db="EMBL/GenBank/DDBJ databases">
        <authorList>
            <person name="Varghese N."/>
            <person name="Submissions S."/>
        </authorList>
    </citation>
    <scope>NUCLEOTIDE SEQUENCE [LARGE SCALE GENOMIC DNA]</scope>
    <source>
        <strain evidence="9">DSM 11706</strain>
    </source>
</reference>
<keyword evidence="4 6" id="KW-1133">Transmembrane helix</keyword>
<dbReference type="Gene3D" id="3.30.450.20">
    <property type="entry name" value="PAS domain"/>
    <property type="match status" value="1"/>
</dbReference>
<evidence type="ECO:0000256" key="6">
    <source>
        <dbReference type="SAM" id="Phobius"/>
    </source>
</evidence>
<dbReference type="SMART" id="SM00267">
    <property type="entry name" value="GGDEF"/>
    <property type="match status" value="1"/>
</dbReference>
<comment type="subcellular location">
    <subcellularLocation>
        <location evidence="1">Cell membrane</location>
        <topology evidence="1">Multi-pass membrane protein</topology>
    </subcellularLocation>
</comment>
<evidence type="ECO:0000313" key="8">
    <source>
        <dbReference type="EMBL" id="SFQ07621.1"/>
    </source>
</evidence>
<feature type="domain" description="GGDEF" evidence="7">
    <location>
        <begin position="382"/>
        <end position="510"/>
    </location>
</feature>
<dbReference type="InterPro" id="IPR050469">
    <property type="entry name" value="Diguanylate_Cyclase"/>
</dbReference>
<dbReference type="PROSITE" id="PS50887">
    <property type="entry name" value="GGDEF"/>
    <property type="match status" value="1"/>
</dbReference>
<name>A0A1I5VJK7_9BACI</name>
<dbReference type="NCBIfam" id="TIGR00254">
    <property type="entry name" value="GGDEF"/>
    <property type="match status" value="1"/>
</dbReference>
<dbReference type="Pfam" id="PF02743">
    <property type="entry name" value="dCache_1"/>
    <property type="match status" value="1"/>
</dbReference>
<feature type="transmembrane region" description="Helical" evidence="6">
    <location>
        <begin position="274"/>
        <end position="296"/>
    </location>
</feature>
<dbReference type="GO" id="GO:0052621">
    <property type="term" value="F:diguanylate cyclase activity"/>
    <property type="evidence" value="ECO:0007669"/>
    <property type="project" value="TreeGrafter"/>
</dbReference>
<dbReference type="CDD" id="cd01949">
    <property type="entry name" value="GGDEF"/>
    <property type="match status" value="1"/>
</dbReference>
<protein>
    <submittedName>
        <fullName evidence="8">Diguanylate cyclase (GGDEF) domain-containing protein</fullName>
    </submittedName>
</protein>
<dbReference type="InterPro" id="IPR043128">
    <property type="entry name" value="Rev_trsase/Diguanyl_cyclase"/>
</dbReference>
<dbReference type="InterPro" id="IPR029787">
    <property type="entry name" value="Nucleotide_cyclase"/>
</dbReference>
<evidence type="ECO:0000256" key="1">
    <source>
        <dbReference type="ARBA" id="ARBA00004651"/>
    </source>
</evidence>
<dbReference type="Gene3D" id="3.30.70.270">
    <property type="match status" value="1"/>
</dbReference>
<dbReference type="SUPFAM" id="SSF103190">
    <property type="entry name" value="Sensory domain-like"/>
    <property type="match status" value="2"/>
</dbReference>
<dbReference type="InterPro" id="IPR000160">
    <property type="entry name" value="GGDEF_dom"/>
</dbReference>
<accession>A0A1I5VJK7</accession>
<evidence type="ECO:0000259" key="7">
    <source>
        <dbReference type="PROSITE" id="PS50887"/>
    </source>
</evidence>
<evidence type="ECO:0000313" key="9">
    <source>
        <dbReference type="Proteomes" id="UP000198734"/>
    </source>
</evidence>
<dbReference type="PANTHER" id="PTHR45138">
    <property type="entry name" value="REGULATORY COMPONENTS OF SENSORY TRANSDUCTION SYSTEM"/>
    <property type="match status" value="1"/>
</dbReference>
<dbReference type="PANTHER" id="PTHR45138:SF9">
    <property type="entry name" value="DIGUANYLATE CYCLASE DGCM-RELATED"/>
    <property type="match status" value="1"/>
</dbReference>
<gene>
    <name evidence="8" type="ORF">SAMN05421670_0847</name>
</gene>
<keyword evidence="3 6" id="KW-0812">Transmembrane</keyword>
<dbReference type="SUPFAM" id="SSF55073">
    <property type="entry name" value="Nucleotide cyclase"/>
    <property type="match status" value="1"/>
</dbReference>
<keyword evidence="2" id="KW-1003">Cell membrane</keyword>
<keyword evidence="9" id="KW-1185">Reference proteome</keyword>
<evidence type="ECO:0000256" key="5">
    <source>
        <dbReference type="ARBA" id="ARBA00023136"/>
    </source>
</evidence>
<dbReference type="EMBL" id="FOXU01000001">
    <property type="protein sequence ID" value="SFQ07621.1"/>
    <property type="molecule type" value="Genomic_DNA"/>
</dbReference>
<dbReference type="RefSeq" id="WP_093534472.1">
    <property type="nucleotide sequence ID" value="NZ_FOXU01000001.1"/>
</dbReference>
<evidence type="ECO:0000256" key="4">
    <source>
        <dbReference type="ARBA" id="ARBA00022989"/>
    </source>
</evidence>
<evidence type="ECO:0000256" key="3">
    <source>
        <dbReference type="ARBA" id="ARBA00022692"/>
    </source>
</evidence>
<keyword evidence="5 6" id="KW-0472">Membrane</keyword>
<dbReference type="CDD" id="cd18774">
    <property type="entry name" value="PDC2_HK_sensor"/>
    <property type="match status" value="1"/>
</dbReference>
<dbReference type="OrthoDB" id="9759607at2"/>
<dbReference type="FunFam" id="3.30.70.270:FF:000001">
    <property type="entry name" value="Diguanylate cyclase domain protein"/>
    <property type="match status" value="1"/>
</dbReference>
<dbReference type="InterPro" id="IPR033479">
    <property type="entry name" value="dCache_1"/>
</dbReference>
<proteinExistence type="predicted"/>